<evidence type="ECO:0000256" key="1">
    <source>
        <dbReference type="ARBA" id="ARBA00004651"/>
    </source>
</evidence>
<dbReference type="RefSeq" id="WP_281765573.1">
    <property type="nucleotide sequence ID" value="NZ_BRVO01000002.1"/>
</dbReference>
<feature type="transmembrane region" description="Helical" evidence="8">
    <location>
        <begin position="517"/>
        <end position="535"/>
    </location>
</feature>
<gene>
    <name evidence="11" type="ORF">Y10_23230</name>
</gene>
<reference evidence="11" key="1">
    <citation type="submission" date="2022-07" db="EMBL/GenBank/DDBJ databases">
        <title>Taxonomy of Novel Oxalotrophic and Methylotrophic Bacteria.</title>
        <authorList>
            <person name="Sahin N."/>
            <person name="Tani A."/>
        </authorList>
    </citation>
    <scope>NUCLEOTIDE SEQUENCE</scope>
    <source>
        <strain evidence="11">Y10</strain>
    </source>
</reference>
<evidence type="ECO:0000259" key="9">
    <source>
        <dbReference type="Pfam" id="PF12805"/>
    </source>
</evidence>
<feature type="transmembrane region" description="Helical" evidence="8">
    <location>
        <begin position="89"/>
        <end position="110"/>
    </location>
</feature>
<evidence type="ECO:0000256" key="3">
    <source>
        <dbReference type="ARBA" id="ARBA00022692"/>
    </source>
</evidence>
<evidence type="ECO:0000256" key="6">
    <source>
        <dbReference type="ARBA" id="ARBA00043993"/>
    </source>
</evidence>
<dbReference type="Proteomes" id="UP001143543">
    <property type="component" value="Unassembled WGS sequence"/>
</dbReference>
<feature type="transmembrane region" description="Helical" evidence="8">
    <location>
        <begin position="117"/>
        <end position="134"/>
    </location>
</feature>
<dbReference type="InterPro" id="IPR032692">
    <property type="entry name" value="YccS_N"/>
</dbReference>
<comment type="similarity">
    <text evidence="6">Belongs to the YccS/YhfK family.</text>
</comment>
<organism evidence="11 12">
    <name type="scientific">Neptunitalea lumnitzerae</name>
    <dbReference type="NCBI Taxonomy" id="2965509"/>
    <lineage>
        <taxon>Bacteria</taxon>
        <taxon>Pseudomonadati</taxon>
        <taxon>Bacteroidota</taxon>
        <taxon>Flavobacteriia</taxon>
        <taxon>Flavobacteriales</taxon>
        <taxon>Flavobacteriaceae</taxon>
        <taxon>Neptunitalea</taxon>
    </lineage>
</organism>
<comment type="subcellular location">
    <subcellularLocation>
        <location evidence="1">Cell membrane</location>
        <topology evidence="1">Multi-pass membrane protein</topology>
    </subcellularLocation>
</comment>
<feature type="transmembrane region" description="Helical" evidence="8">
    <location>
        <begin position="441"/>
        <end position="459"/>
    </location>
</feature>
<dbReference type="InterPro" id="IPR049453">
    <property type="entry name" value="Memb_transporter_dom"/>
</dbReference>
<feature type="transmembrane region" description="Helical" evidence="8">
    <location>
        <begin position="140"/>
        <end position="160"/>
    </location>
</feature>
<feature type="transmembrane region" description="Helical" evidence="8">
    <location>
        <begin position="12"/>
        <end position="34"/>
    </location>
</feature>
<dbReference type="Pfam" id="PF13515">
    <property type="entry name" value="FUSC_2"/>
    <property type="match status" value="1"/>
</dbReference>
<keyword evidence="7" id="KW-0175">Coiled coil</keyword>
<keyword evidence="2" id="KW-1003">Cell membrane</keyword>
<sequence>MKQELLLFLKTYDFRKGILFATLGFLLVAIGFTLFPNTPFGITLGMGILLSAISDVPGTKKHTYIGILTGIGLAIVSFCSVHLTKHNPWLLGTVISILIFTNSYICVYGLRASMVSFSGLLAIALGFVPLSPEIELYKSAFFILIGSGVYISVSFIINLISPKQIGEQLLVECMQLTASYLKTRASLPLSNNRDPLLKKLLTLQIRINEKHESLRAIVLRQQSKVMGSGYHRRQLLIFIELVDILELALATPINYKDIDKRFKDHSEVLQPFGTLLNTSSELLVDLSFKISNKKISHKTSELRAILSKIHEAIENYKQTLEATKERRDNVILLRNLADYEEQQIQKLETIESILSNDFNLHEAEDPDQPTKFITNQDYSLRALRDNFNFKSVAFKHALRLMLCVITGFVIGTVFEFQNAYWIIITILVIMRPNYGITKQRTFQRIIGTFIGALFSYLIIYSTPNIYLYAVITFIAMIFAFAYIQRDYLKAAIAITVNIIFVFAMVSDDAFGIINSRIIDTIVGSLLAVIFNYFFYPAWESSNLHRVLQGSLKANQKYLKEIASIYVNKKQPITKYKLSRKTAFMQLGNLHAAFQRMSQEPKSKQVKTKQLYDIIIIQHTFLSAAAALGTYIQSHKTTEASDYFEDYINAIINILEACVMGLNKQETQLDEALENIKKADTYLSDIYNKLFSQREKEFLQGQVTISESLRENLKEIKLVYDQLKYLYKLSVKLEKQVIIFSNQS</sequence>
<evidence type="ECO:0000256" key="8">
    <source>
        <dbReference type="SAM" id="Phobius"/>
    </source>
</evidence>
<name>A0ABQ5MLK6_9FLAO</name>
<evidence type="ECO:0000256" key="4">
    <source>
        <dbReference type="ARBA" id="ARBA00022989"/>
    </source>
</evidence>
<dbReference type="PANTHER" id="PTHR30509:SF8">
    <property type="entry name" value="INNER MEMBRANE PROTEIN YCCS"/>
    <property type="match status" value="1"/>
</dbReference>
<feature type="domain" description="Integral membrane protein YccS N-terminal" evidence="9">
    <location>
        <begin position="68"/>
        <end position="342"/>
    </location>
</feature>
<feature type="domain" description="Integral membrane bound transporter" evidence="10">
    <location>
        <begin position="408"/>
        <end position="530"/>
    </location>
</feature>
<feature type="transmembrane region" description="Helical" evidence="8">
    <location>
        <begin position="64"/>
        <end position="83"/>
    </location>
</feature>
<keyword evidence="4 8" id="KW-1133">Transmembrane helix</keyword>
<keyword evidence="12" id="KW-1185">Reference proteome</keyword>
<evidence type="ECO:0000313" key="11">
    <source>
        <dbReference type="EMBL" id="GLB49955.1"/>
    </source>
</evidence>
<protein>
    <submittedName>
        <fullName evidence="11">Membrane protein</fullName>
    </submittedName>
</protein>
<keyword evidence="5 8" id="KW-0472">Membrane</keyword>
<evidence type="ECO:0000259" key="10">
    <source>
        <dbReference type="Pfam" id="PF13515"/>
    </source>
</evidence>
<comment type="caution">
    <text evidence="11">The sequence shown here is derived from an EMBL/GenBank/DDBJ whole genome shotgun (WGS) entry which is preliminary data.</text>
</comment>
<dbReference type="PANTHER" id="PTHR30509">
    <property type="entry name" value="P-HYDROXYBENZOIC ACID EFFLUX PUMP SUBUNIT-RELATED"/>
    <property type="match status" value="1"/>
</dbReference>
<accession>A0ABQ5MLK6</accession>
<feature type="transmembrane region" description="Helical" evidence="8">
    <location>
        <begin position="465"/>
        <end position="483"/>
    </location>
</feature>
<proteinExistence type="inferred from homology"/>
<evidence type="ECO:0000256" key="7">
    <source>
        <dbReference type="SAM" id="Coils"/>
    </source>
</evidence>
<dbReference type="EMBL" id="BRVO01000002">
    <property type="protein sequence ID" value="GLB49955.1"/>
    <property type="molecule type" value="Genomic_DNA"/>
</dbReference>
<keyword evidence="3 8" id="KW-0812">Transmembrane</keyword>
<feature type="transmembrane region" description="Helical" evidence="8">
    <location>
        <begin position="488"/>
        <end position="505"/>
    </location>
</feature>
<evidence type="ECO:0000256" key="5">
    <source>
        <dbReference type="ARBA" id="ARBA00023136"/>
    </source>
</evidence>
<evidence type="ECO:0000313" key="12">
    <source>
        <dbReference type="Proteomes" id="UP001143543"/>
    </source>
</evidence>
<evidence type="ECO:0000256" key="2">
    <source>
        <dbReference type="ARBA" id="ARBA00022475"/>
    </source>
</evidence>
<feature type="coiled-coil region" evidence="7">
    <location>
        <begin position="306"/>
        <end position="333"/>
    </location>
</feature>
<dbReference type="Pfam" id="PF12805">
    <property type="entry name" value="FUSC-like"/>
    <property type="match status" value="1"/>
</dbReference>